<dbReference type="SUPFAM" id="SSF53850">
    <property type="entry name" value="Periplasmic binding protein-like II"/>
    <property type="match status" value="1"/>
</dbReference>
<proteinExistence type="inferred from homology"/>
<evidence type="ECO:0000256" key="3">
    <source>
        <dbReference type="ARBA" id="ARBA00022729"/>
    </source>
</evidence>
<feature type="binding site" evidence="4">
    <location>
        <position position="42"/>
    </location>
    <ligand>
        <name>molybdate</name>
        <dbReference type="ChEBI" id="CHEBI:36264"/>
    </ligand>
</feature>
<accession>A0A854NI37</accession>
<comment type="similarity">
    <text evidence="1">Belongs to the bacterial solute-binding protein ModA family.</text>
</comment>
<dbReference type="EMBL" id="LSZF01000026">
    <property type="protein sequence ID" value="OWM34423.1"/>
    <property type="molecule type" value="Genomic_DNA"/>
</dbReference>
<keyword evidence="3 5" id="KW-0732">Signal</keyword>
<dbReference type="PANTHER" id="PTHR30632">
    <property type="entry name" value="MOLYBDATE-BINDING PERIPLASMIC PROTEIN"/>
    <property type="match status" value="1"/>
</dbReference>
<evidence type="ECO:0000313" key="7">
    <source>
        <dbReference type="Proteomes" id="UP000197692"/>
    </source>
</evidence>
<evidence type="ECO:0000313" key="6">
    <source>
        <dbReference type="EMBL" id="OWM34423.1"/>
    </source>
</evidence>
<dbReference type="GO" id="GO:0046872">
    <property type="term" value="F:metal ion binding"/>
    <property type="evidence" value="ECO:0007669"/>
    <property type="project" value="UniProtKB-KW"/>
</dbReference>
<keyword evidence="4" id="KW-0500">Molybdenum</keyword>
<dbReference type="PIRSF" id="PIRSF004846">
    <property type="entry name" value="ModA"/>
    <property type="match status" value="1"/>
</dbReference>
<dbReference type="GO" id="GO:0015689">
    <property type="term" value="P:molybdate ion transport"/>
    <property type="evidence" value="ECO:0007669"/>
    <property type="project" value="InterPro"/>
</dbReference>
<dbReference type="PROSITE" id="PS51257">
    <property type="entry name" value="PROKAR_LIPOPROTEIN"/>
    <property type="match status" value="1"/>
</dbReference>
<organism evidence="6 7">
    <name type="scientific">Corynebacterium diphtheriae bv. mitis</name>
    <dbReference type="NCBI Taxonomy" id="1806053"/>
    <lineage>
        <taxon>Bacteria</taxon>
        <taxon>Bacillati</taxon>
        <taxon>Actinomycetota</taxon>
        <taxon>Actinomycetes</taxon>
        <taxon>Mycobacteriales</taxon>
        <taxon>Corynebacteriaceae</taxon>
        <taxon>Corynebacterium</taxon>
    </lineage>
</organism>
<dbReference type="Gene3D" id="3.40.190.10">
    <property type="entry name" value="Periplasmic binding protein-like II"/>
    <property type="match status" value="2"/>
</dbReference>
<dbReference type="InterPro" id="IPR050682">
    <property type="entry name" value="ModA/WtpA"/>
</dbReference>
<feature type="binding site" evidence="4">
    <location>
        <position position="184"/>
    </location>
    <ligand>
        <name>molybdate</name>
        <dbReference type="ChEBI" id="CHEBI:36264"/>
    </ligand>
</feature>
<evidence type="ECO:0000256" key="5">
    <source>
        <dbReference type="SAM" id="SignalP"/>
    </source>
</evidence>
<dbReference type="Pfam" id="PF13531">
    <property type="entry name" value="SBP_bac_11"/>
    <property type="match status" value="1"/>
</dbReference>
<dbReference type="RefSeq" id="WP_041627783.1">
    <property type="nucleotide sequence ID" value="NZ_JADQUY010000005.1"/>
</dbReference>
<evidence type="ECO:0000256" key="1">
    <source>
        <dbReference type="ARBA" id="ARBA00009175"/>
    </source>
</evidence>
<dbReference type="PANTHER" id="PTHR30632:SF0">
    <property type="entry name" value="SULFATE-BINDING PROTEIN"/>
    <property type="match status" value="1"/>
</dbReference>
<dbReference type="InterPro" id="IPR005950">
    <property type="entry name" value="ModA"/>
</dbReference>
<dbReference type="AlphaFoldDB" id="A0A854NI37"/>
<feature type="signal peptide" evidence="5">
    <location>
        <begin position="1"/>
        <end position="22"/>
    </location>
</feature>
<sequence>MNSLKVCAAVAGALLLTSCSSATETTESSDAPAALTVFGAASTRVINDELSELAAPTTLTYNNGGSSTLVQQLREGAPADVFISADKKNMDKALADGTVGSSVKVATNSMVMVVPQGNPGKVTSVSDLAGKTVVLCDVQVPCGTISKKLQDANGVEIKAASLESSVSDVLGKVVSGEADAGWVYRTDAAAAGNKVEVIDIPHAQEFENSLYAAVSTHSTSPDEAQKLLDLIVSPKMAQVWKDHGFSPAQ</sequence>
<name>A0A854NI37_CORDP</name>
<dbReference type="Proteomes" id="UP000197692">
    <property type="component" value="Unassembled WGS sequence"/>
</dbReference>
<evidence type="ECO:0000256" key="2">
    <source>
        <dbReference type="ARBA" id="ARBA00022723"/>
    </source>
</evidence>
<feature type="binding site" evidence="4">
    <location>
        <position position="66"/>
    </location>
    <ligand>
        <name>molybdate</name>
        <dbReference type="ChEBI" id="CHEBI:36264"/>
    </ligand>
</feature>
<evidence type="ECO:0000256" key="4">
    <source>
        <dbReference type="PIRSR" id="PIRSR004846-1"/>
    </source>
</evidence>
<dbReference type="GO" id="GO:0030973">
    <property type="term" value="F:molybdate ion binding"/>
    <property type="evidence" value="ECO:0007669"/>
    <property type="project" value="TreeGrafter"/>
</dbReference>
<comment type="caution">
    <text evidence="6">The sequence shown here is derived from an EMBL/GenBank/DDBJ whole genome shotgun (WGS) entry which is preliminary data.</text>
</comment>
<gene>
    <name evidence="6" type="ORF">AY602_06970</name>
</gene>
<protein>
    <submittedName>
        <fullName evidence="6">Molybdenum ABC transporter substrate-binding protein</fullName>
    </submittedName>
</protein>
<feature type="binding site" evidence="4">
    <location>
        <position position="166"/>
    </location>
    <ligand>
        <name>molybdate</name>
        <dbReference type="ChEBI" id="CHEBI:36264"/>
    </ligand>
</feature>
<reference evidence="7" key="1">
    <citation type="submission" date="2016-02" db="EMBL/GenBank/DDBJ databases">
        <title>Genomic analyses of a collection of pathogenic Corynebacterium diphtheriae.</title>
        <authorList>
            <person name="Sangal V."/>
            <person name="Titov L."/>
        </authorList>
    </citation>
    <scope>NUCLEOTIDE SEQUENCE [LARGE SCALE GENOMIC DNA]</scope>
    <source>
        <strain evidence="7">1438</strain>
    </source>
</reference>
<feature type="chain" id="PRO_5032612535" evidence="5">
    <location>
        <begin position="23"/>
        <end position="249"/>
    </location>
</feature>
<keyword evidence="2 4" id="KW-0479">Metal-binding</keyword>
<dbReference type="NCBIfam" id="TIGR01256">
    <property type="entry name" value="modA"/>
    <property type="match status" value="1"/>
</dbReference>